<evidence type="ECO:0000313" key="2">
    <source>
        <dbReference type="EMBL" id="EGG44534.1"/>
    </source>
</evidence>
<sequence>MLDADESRVPPACVLRAGAAEPVDRASGTRSSRDSRRLRKQISACLTLSISYAITGVVGLKLFRTDASQCGVSEVMPRLAEVEADVQGLVEAHMETLLGVRFLASEYGTGPVHKGRIDSLGLDENGSPVIVEYKRGVDAGVINQGLFYLAWLMDHRAEFEHLVRDRLGMRAASQVLWSSPRLICIAGDFTRYDVHAVHEHRRSIDLVRYRLFGSDLLGLETVASGSGGMQVARRVRRQAVARATADVQDASMVELASAVDEALLGLGGGVNRVERKTYRAYQRLRNFACLCPPQRSKLLVYLKVDPKDVDLVPGFTRDVSGLGHHGTGDLEVQLRTPRDVERAQDLFLASYAAA</sequence>
<feature type="domain" description="DUF5655" evidence="1">
    <location>
        <begin position="248"/>
        <end position="333"/>
    </location>
</feature>
<proteinExistence type="predicted"/>
<organism evidence="2 3">
    <name type="scientific">Streptomyces griseoaurantiacus M045</name>
    <dbReference type="NCBI Taxonomy" id="996637"/>
    <lineage>
        <taxon>Bacteria</taxon>
        <taxon>Bacillati</taxon>
        <taxon>Actinomycetota</taxon>
        <taxon>Actinomycetes</taxon>
        <taxon>Kitasatosporales</taxon>
        <taxon>Streptomycetaceae</taxon>
        <taxon>Streptomyces</taxon>
        <taxon>Streptomyces aurantiacus group</taxon>
    </lineage>
</organism>
<dbReference type="GO" id="GO:0003676">
    <property type="term" value="F:nucleic acid binding"/>
    <property type="evidence" value="ECO:0007669"/>
    <property type="project" value="InterPro"/>
</dbReference>
<evidence type="ECO:0000313" key="3">
    <source>
        <dbReference type="Proteomes" id="UP000003022"/>
    </source>
</evidence>
<dbReference type="STRING" id="996637.SGM_5349"/>
<dbReference type="EMBL" id="AEYX01000043">
    <property type="protein sequence ID" value="EGG44534.1"/>
    <property type="molecule type" value="Genomic_DNA"/>
</dbReference>
<dbReference type="Gene3D" id="3.40.1350.10">
    <property type="match status" value="1"/>
</dbReference>
<dbReference type="InterPro" id="IPR011856">
    <property type="entry name" value="tRNA_endonuc-like_dom_sf"/>
</dbReference>
<dbReference type="Pfam" id="PF18899">
    <property type="entry name" value="DUF5655"/>
    <property type="match status" value="1"/>
</dbReference>
<accession>F3NPL4</accession>
<dbReference type="eggNOG" id="COG1637">
    <property type="taxonomic scope" value="Bacteria"/>
</dbReference>
<comment type="caution">
    <text evidence="2">The sequence shown here is derived from an EMBL/GenBank/DDBJ whole genome shotgun (WGS) entry which is preliminary data.</text>
</comment>
<reference evidence="2 3" key="1">
    <citation type="journal article" date="2011" name="J. Bacteriol.">
        <title>Draft genome sequence of the marine bacterium Streptomyces griseoaurantiacus M045, which produces novel manumycin-type antibiotics with a pABA core component.</title>
        <authorList>
            <person name="Li F."/>
            <person name="Jiang P."/>
            <person name="Zheng H."/>
            <person name="Wang S."/>
            <person name="Zhao G."/>
            <person name="Qin S."/>
            <person name="Liu Z."/>
        </authorList>
    </citation>
    <scope>NUCLEOTIDE SEQUENCE [LARGE SCALE GENOMIC DNA]</scope>
    <source>
        <strain evidence="2 3">M045</strain>
    </source>
</reference>
<gene>
    <name evidence="2" type="ORF">SGM_5349</name>
</gene>
<dbReference type="eggNOG" id="COG3586">
    <property type="taxonomic scope" value="Bacteria"/>
</dbReference>
<dbReference type="Proteomes" id="UP000003022">
    <property type="component" value="Unassembled WGS sequence"/>
</dbReference>
<dbReference type="InterPro" id="IPR043714">
    <property type="entry name" value="DUF5655"/>
</dbReference>
<keyword evidence="3" id="KW-1185">Reference proteome</keyword>
<evidence type="ECO:0000259" key="1">
    <source>
        <dbReference type="Pfam" id="PF18899"/>
    </source>
</evidence>
<dbReference type="AlphaFoldDB" id="F3NPL4"/>
<protein>
    <submittedName>
        <fullName evidence="2">Transporter</fullName>
    </submittedName>
</protein>
<name>F3NPL4_9ACTN</name>